<evidence type="ECO:0000256" key="6">
    <source>
        <dbReference type="ARBA" id="ARBA00022640"/>
    </source>
</evidence>
<evidence type="ECO:0000256" key="16">
    <source>
        <dbReference type="ARBA" id="ARBA00023136"/>
    </source>
</evidence>
<evidence type="ECO:0000313" key="19">
    <source>
        <dbReference type="EMBL" id="KAK0067274.1"/>
    </source>
</evidence>
<evidence type="ECO:0000256" key="11">
    <source>
        <dbReference type="ARBA" id="ARBA00022805"/>
    </source>
</evidence>
<feature type="non-terminal residue" evidence="19">
    <location>
        <position position="208"/>
    </location>
</feature>
<evidence type="ECO:0000313" key="20">
    <source>
        <dbReference type="Proteomes" id="UP001233172"/>
    </source>
</evidence>
<protein>
    <submittedName>
        <fullName evidence="19">AIG protein</fullName>
    </submittedName>
</protein>
<dbReference type="GO" id="GO:0016787">
    <property type="term" value="F:hydrolase activity"/>
    <property type="evidence" value="ECO:0007669"/>
    <property type="project" value="UniProtKB-KW"/>
</dbReference>
<comment type="similarity">
    <text evidence="3">Belongs to the TRAFAC class TrmE-Era-EngA-EngB-Septin-like GTPase superfamily. AIG1/Toc34/Toc159-like paraseptin GTPase family. IAN subfamily.</text>
</comment>
<evidence type="ECO:0000256" key="10">
    <source>
        <dbReference type="ARBA" id="ARBA00022801"/>
    </source>
</evidence>
<comment type="cofactor">
    <cofactor evidence="1">
        <name>Mg(2+)</name>
        <dbReference type="ChEBI" id="CHEBI:18420"/>
    </cofactor>
</comment>
<evidence type="ECO:0000256" key="3">
    <source>
        <dbReference type="ARBA" id="ARBA00008535"/>
    </source>
</evidence>
<evidence type="ECO:0000256" key="14">
    <source>
        <dbReference type="ARBA" id="ARBA00022989"/>
    </source>
</evidence>
<evidence type="ECO:0000256" key="5">
    <source>
        <dbReference type="ARBA" id="ARBA00022528"/>
    </source>
</evidence>
<sequence>MMTSKRTTLLLIGREGNGKTSCIQTLGKSRGSQINVIECVGVGETGSDLIDDVHVLLKNVETIIKSCDEEHGGIDAFGFVLKYGVRFTQQEKHAVQVARLIFGQDIFKKWGLIIFTYGDLFECHVTFAEWCQEQSGDIQRLFQEVDYKCVLLDNKTNDEQILIDQYEDLDKYIEKNNQFGKYNYAQYEKAHQGRDTYLRTETQKPIWQ</sequence>
<dbReference type="GO" id="GO:0015031">
    <property type="term" value="P:protein transport"/>
    <property type="evidence" value="ECO:0007669"/>
    <property type="project" value="UniProtKB-KW"/>
</dbReference>
<keyword evidence="11" id="KW-1002">Plastid outer membrane</keyword>
<dbReference type="GO" id="GO:0016020">
    <property type="term" value="C:membrane"/>
    <property type="evidence" value="ECO:0007669"/>
    <property type="project" value="UniProtKB-SubCell"/>
</dbReference>
<keyword evidence="15" id="KW-0342">GTP-binding</keyword>
<reference evidence="19" key="1">
    <citation type="journal article" date="2023" name="PLoS Negl. Trop. Dis.">
        <title>A genome sequence for Biomphalaria pfeifferi, the major vector snail for the human-infecting parasite Schistosoma mansoni.</title>
        <authorList>
            <person name="Bu L."/>
            <person name="Lu L."/>
            <person name="Laidemitt M.R."/>
            <person name="Zhang S.M."/>
            <person name="Mutuku M."/>
            <person name="Mkoji G."/>
            <person name="Steinauer M."/>
            <person name="Loker E.S."/>
        </authorList>
    </citation>
    <scope>NUCLEOTIDE SEQUENCE</scope>
    <source>
        <strain evidence="19">KasaAsao</strain>
    </source>
</reference>
<evidence type="ECO:0000256" key="7">
    <source>
        <dbReference type="ARBA" id="ARBA00022692"/>
    </source>
</evidence>
<keyword evidence="8" id="KW-0479">Metal-binding</keyword>
<evidence type="ECO:0000256" key="12">
    <source>
        <dbReference type="ARBA" id="ARBA00022842"/>
    </source>
</evidence>
<name>A0AAD8C6D3_BIOPF</name>
<keyword evidence="9" id="KW-0547">Nucleotide-binding</keyword>
<evidence type="ECO:0000256" key="9">
    <source>
        <dbReference type="ARBA" id="ARBA00022741"/>
    </source>
</evidence>
<keyword evidence="6" id="KW-0934">Plastid</keyword>
<dbReference type="GO" id="GO:0046872">
    <property type="term" value="F:metal ion binding"/>
    <property type="evidence" value="ECO:0007669"/>
    <property type="project" value="UniProtKB-KW"/>
</dbReference>
<keyword evidence="14" id="KW-1133">Transmembrane helix</keyword>
<dbReference type="InterPro" id="IPR045058">
    <property type="entry name" value="GIMA/IAN/Toc"/>
</dbReference>
<evidence type="ECO:0000256" key="8">
    <source>
        <dbReference type="ARBA" id="ARBA00022723"/>
    </source>
</evidence>
<accession>A0AAD8C6D3</accession>
<evidence type="ECO:0000256" key="4">
    <source>
        <dbReference type="ARBA" id="ARBA00022448"/>
    </source>
</evidence>
<proteinExistence type="inferred from homology"/>
<gene>
    <name evidence="19" type="ORF">Bpfe_003372</name>
</gene>
<evidence type="ECO:0000256" key="17">
    <source>
        <dbReference type="ARBA" id="ARBA00024013"/>
    </source>
</evidence>
<comment type="caution">
    <text evidence="19">The sequence shown here is derived from an EMBL/GenBank/DDBJ whole genome shotgun (WGS) entry which is preliminary data.</text>
</comment>
<dbReference type="Gene3D" id="3.40.50.300">
    <property type="entry name" value="P-loop containing nucleotide triphosphate hydrolases"/>
    <property type="match status" value="1"/>
</dbReference>
<evidence type="ECO:0000256" key="2">
    <source>
        <dbReference type="ARBA" id="ARBA00004167"/>
    </source>
</evidence>
<keyword evidence="13" id="KW-0653">Protein transport</keyword>
<keyword evidence="7" id="KW-0812">Transmembrane</keyword>
<reference evidence="19" key="2">
    <citation type="submission" date="2023-04" db="EMBL/GenBank/DDBJ databases">
        <authorList>
            <person name="Bu L."/>
            <person name="Lu L."/>
            <person name="Laidemitt M.R."/>
            <person name="Zhang S.M."/>
            <person name="Mutuku M."/>
            <person name="Mkoji G."/>
            <person name="Steinauer M."/>
            <person name="Loker E.S."/>
        </authorList>
    </citation>
    <scope>NUCLEOTIDE SEQUENCE</scope>
    <source>
        <strain evidence="19">KasaAsao</strain>
        <tissue evidence="19">Whole Snail</tissue>
    </source>
</reference>
<keyword evidence="5" id="KW-0150">Chloroplast</keyword>
<dbReference type="SUPFAM" id="SSF52540">
    <property type="entry name" value="P-loop containing nucleoside triphosphate hydrolases"/>
    <property type="match status" value="1"/>
</dbReference>
<feature type="domain" description="AIG1-type G" evidence="18">
    <location>
        <begin position="25"/>
        <end position="191"/>
    </location>
</feature>
<keyword evidence="12" id="KW-0460">Magnesium</keyword>
<dbReference type="PANTHER" id="PTHR10903:SF135">
    <property type="entry name" value="TRANSLOCASE OF CHLOROPLAST 120, CHLOROPLASTIC-RELATED"/>
    <property type="match status" value="1"/>
</dbReference>
<dbReference type="InterPro" id="IPR006703">
    <property type="entry name" value="G_AIG1"/>
</dbReference>
<evidence type="ECO:0000256" key="13">
    <source>
        <dbReference type="ARBA" id="ARBA00022927"/>
    </source>
</evidence>
<keyword evidence="10" id="KW-0378">Hydrolase</keyword>
<evidence type="ECO:0000256" key="15">
    <source>
        <dbReference type="ARBA" id="ARBA00023134"/>
    </source>
</evidence>
<evidence type="ECO:0000256" key="1">
    <source>
        <dbReference type="ARBA" id="ARBA00001946"/>
    </source>
</evidence>
<keyword evidence="4" id="KW-0813">Transport</keyword>
<dbReference type="Pfam" id="PF04548">
    <property type="entry name" value="AIG1"/>
    <property type="match status" value="1"/>
</dbReference>
<dbReference type="InterPro" id="IPR027417">
    <property type="entry name" value="P-loop_NTPase"/>
</dbReference>
<dbReference type="EMBL" id="JASAOG010000008">
    <property type="protein sequence ID" value="KAK0067274.1"/>
    <property type="molecule type" value="Genomic_DNA"/>
</dbReference>
<evidence type="ECO:0000259" key="18">
    <source>
        <dbReference type="Pfam" id="PF04548"/>
    </source>
</evidence>
<organism evidence="19 20">
    <name type="scientific">Biomphalaria pfeifferi</name>
    <name type="common">Bloodfluke planorb</name>
    <name type="synonym">Freshwater snail</name>
    <dbReference type="NCBI Taxonomy" id="112525"/>
    <lineage>
        <taxon>Eukaryota</taxon>
        <taxon>Metazoa</taxon>
        <taxon>Spiralia</taxon>
        <taxon>Lophotrochozoa</taxon>
        <taxon>Mollusca</taxon>
        <taxon>Gastropoda</taxon>
        <taxon>Heterobranchia</taxon>
        <taxon>Euthyneura</taxon>
        <taxon>Panpulmonata</taxon>
        <taxon>Hygrophila</taxon>
        <taxon>Lymnaeoidea</taxon>
        <taxon>Planorbidae</taxon>
        <taxon>Biomphalaria</taxon>
    </lineage>
</organism>
<dbReference type="Proteomes" id="UP001233172">
    <property type="component" value="Unassembled WGS sequence"/>
</dbReference>
<dbReference type="GO" id="GO:0005525">
    <property type="term" value="F:GTP binding"/>
    <property type="evidence" value="ECO:0007669"/>
    <property type="project" value="UniProtKB-KW"/>
</dbReference>
<dbReference type="PANTHER" id="PTHR10903">
    <property type="entry name" value="GTPASE, IMAP FAMILY MEMBER-RELATED"/>
    <property type="match status" value="1"/>
</dbReference>
<keyword evidence="20" id="KW-1185">Reference proteome</keyword>
<keyword evidence="16" id="KW-0472">Membrane</keyword>
<dbReference type="AlphaFoldDB" id="A0AAD8C6D3"/>
<comment type="subcellular location">
    <subcellularLocation>
        <location evidence="2">Membrane</location>
        <topology evidence="2">Single-pass membrane protein</topology>
    </subcellularLocation>
    <subcellularLocation>
        <location evidence="17">Plastid</location>
        <location evidence="17">Chloroplast outer membrane</location>
    </subcellularLocation>
</comment>